<dbReference type="Gene3D" id="3.20.20.10">
    <property type="entry name" value="Alanine racemase"/>
    <property type="match status" value="1"/>
</dbReference>
<organism evidence="8 9">
    <name type="scientific">Oenococcus alcoholitolerans</name>
    <dbReference type="NCBI Taxonomy" id="931074"/>
    <lineage>
        <taxon>Bacteria</taxon>
        <taxon>Bacillati</taxon>
        <taxon>Bacillota</taxon>
        <taxon>Bacilli</taxon>
        <taxon>Lactobacillales</taxon>
        <taxon>Lactobacillaceae</taxon>
        <taxon>Oenococcus</taxon>
    </lineage>
</organism>
<dbReference type="InterPro" id="IPR022644">
    <property type="entry name" value="De-COase2_N"/>
</dbReference>
<dbReference type="Proteomes" id="UP000030023">
    <property type="component" value="Unassembled WGS sequence"/>
</dbReference>
<dbReference type="InterPro" id="IPR000183">
    <property type="entry name" value="Orn/DAP/Arg_de-COase"/>
</dbReference>
<dbReference type="SUPFAM" id="SSF50621">
    <property type="entry name" value="Alanine racemase C-terminal domain-like"/>
    <property type="match status" value="1"/>
</dbReference>
<dbReference type="Pfam" id="PF00278">
    <property type="entry name" value="Orn_DAP_Arg_deC"/>
    <property type="match status" value="1"/>
</dbReference>
<evidence type="ECO:0000256" key="1">
    <source>
        <dbReference type="ARBA" id="ARBA00001933"/>
    </source>
</evidence>
<evidence type="ECO:0000259" key="6">
    <source>
        <dbReference type="Pfam" id="PF00278"/>
    </source>
</evidence>
<evidence type="ECO:0000313" key="9">
    <source>
        <dbReference type="Proteomes" id="UP000030023"/>
    </source>
</evidence>
<dbReference type="PRINTS" id="PR01181">
    <property type="entry name" value="DAPDCRBXLASE"/>
</dbReference>
<dbReference type="PANTHER" id="PTHR43727">
    <property type="entry name" value="DIAMINOPIMELATE DECARBOXYLASE"/>
    <property type="match status" value="1"/>
</dbReference>
<comment type="similarity">
    <text evidence="5">Belongs to the Orn/Lys/Arg decarboxylase class-II family.</text>
</comment>
<evidence type="ECO:0000256" key="3">
    <source>
        <dbReference type="ARBA" id="ARBA00022898"/>
    </source>
</evidence>
<dbReference type="Gene3D" id="2.40.37.10">
    <property type="entry name" value="Lyase, Ornithine Decarboxylase, Chain A, domain 1"/>
    <property type="match status" value="1"/>
</dbReference>
<keyword evidence="2" id="KW-0210">Decarboxylase</keyword>
<dbReference type="SUPFAM" id="SSF51419">
    <property type="entry name" value="PLP-binding barrel"/>
    <property type="match status" value="1"/>
</dbReference>
<comment type="caution">
    <text evidence="8">The sequence shown here is derived from an EMBL/GenBank/DDBJ whole genome shotgun (WGS) entry which is preliminary data.</text>
</comment>
<dbReference type="Pfam" id="PF02784">
    <property type="entry name" value="Orn_Arg_deC_N"/>
    <property type="match status" value="1"/>
</dbReference>
<keyword evidence="9" id="KW-1185">Reference proteome</keyword>
<keyword evidence="4" id="KW-0456">Lyase</keyword>
<dbReference type="InterPro" id="IPR029066">
    <property type="entry name" value="PLP-binding_barrel"/>
</dbReference>
<dbReference type="InterPro" id="IPR002986">
    <property type="entry name" value="DAP_deCOOHase_LysA"/>
</dbReference>
<proteinExistence type="inferred from homology"/>
<accession>A0ABR4XRP0</accession>
<protein>
    <recommendedName>
        <fullName evidence="10">Diaminopimelate decarboxylase</fullName>
    </recommendedName>
</protein>
<dbReference type="EMBL" id="AXCV01000081">
    <property type="protein sequence ID" value="KGO32153.1"/>
    <property type="molecule type" value="Genomic_DNA"/>
</dbReference>
<sequence length="243" mass="26898">DMIRETDFLDLLGLHAHIGSQIFDVAAYRHLAELFVDLSEQWNFQPKVLDFGGGFGIQYTEADDPLPYGEFIHNICDALKNATKRTGLKMPEVWIEPGRSIVGPAGYSFYSVGSRKDIPGLRSYLAVDGGMGDNIRPALYQADYRAVLAREVKFDPKNGQTVALVGKYCESGDVLIPKTSLPPTKIGDLVVLLDTGAYGYSMASNYNRNPRPGIVFVNGSRSDLVVKPETYQDITHLDLDYEV</sequence>
<dbReference type="InterPro" id="IPR009006">
    <property type="entry name" value="Ala_racemase/Decarboxylase_C"/>
</dbReference>
<evidence type="ECO:0000256" key="4">
    <source>
        <dbReference type="ARBA" id="ARBA00023239"/>
    </source>
</evidence>
<evidence type="ECO:0000256" key="2">
    <source>
        <dbReference type="ARBA" id="ARBA00022793"/>
    </source>
</evidence>
<dbReference type="PRINTS" id="PR01179">
    <property type="entry name" value="ODADCRBXLASE"/>
</dbReference>
<dbReference type="InterPro" id="IPR022643">
    <property type="entry name" value="De-COase2_C"/>
</dbReference>
<name>A0ABR4XRP0_9LACO</name>
<evidence type="ECO:0008006" key="10">
    <source>
        <dbReference type="Google" id="ProtNLM"/>
    </source>
</evidence>
<feature type="domain" description="Orn/DAP/Arg decarboxylase 2 N-terminal" evidence="7">
    <location>
        <begin position="7"/>
        <end position="102"/>
    </location>
</feature>
<comment type="cofactor">
    <cofactor evidence="1">
        <name>pyridoxal 5'-phosphate</name>
        <dbReference type="ChEBI" id="CHEBI:597326"/>
    </cofactor>
</comment>
<feature type="non-terminal residue" evidence="8">
    <location>
        <position position="1"/>
    </location>
</feature>
<dbReference type="PANTHER" id="PTHR43727:SF2">
    <property type="entry name" value="GROUP IV DECARBOXYLASE"/>
    <property type="match status" value="1"/>
</dbReference>
<evidence type="ECO:0000256" key="5">
    <source>
        <dbReference type="RuleBase" id="RU003737"/>
    </source>
</evidence>
<evidence type="ECO:0000259" key="7">
    <source>
        <dbReference type="Pfam" id="PF02784"/>
    </source>
</evidence>
<evidence type="ECO:0000313" key="8">
    <source>
        <dbReference type="EMBL" id="KGO32153.1"/>
    </source>
</evidence>
<gene>
    <name evidence="8" type="ORF">Q757_02750</name>
</gene>
<feature type="domain" description="Orn/DAP/Arg decarboxylase 2 C-terminal" evidence="6">
    <location>
        <begin position="104"/>
        <end position="196"/>
    </location>
</feature>
<reference evidence="8 9" key="1">
    <citation type="journal article" date="2014" name="Antonie Van Leeuwenhoek">
        <title>Oenococcus alcoholitolerans sp. nov., a lactic acid bacteria isolated from cachaca and ethanol fermentation processes.</title>
        <authorList>
            <person name="Badotti F."/>
            <person name="Moreira A.P."/>
            <person name="Tonon L.A."/>
            <person name="de Lucena B.T."/>
            <person name="Gomes Fde C."/>
            <person name="Kruger R."/>
            <person name="Thompson C.C."/>
            <person name="de Morais M.A.Jr."/>
            <person name="Rosa C.A."/>
            <person name="Thompson F.L."/>
        </authorList>
    </citation>
    <scope>NUCLEOTIDE SEQUENCE [LARGE SCALE GENOMIC DNA]</scope>
    <source>
        <strain evidence="8 9">UFRJ-M7.2.18</strain>
    </source>
</reference>
<keyword evidence="3" id="KW-0663">Pyridoxal phosphate</keyword>